<feature type="transmembrane region" description="Helical" evidence="6">
    <location>
        <begin position="286"/>
        <end position="304"/>
    </location>
</feature>
<keyword evidence="3 6" id="KW-0812">Transmembrane</keyword>
<feature type="transmembrane region" description="Helical" evidence="6">
    <location>
        <begin position="310"/>
        <end position="329"/>
    </location>
</feature>
<evidence type="ECO:0000256" key="5">
    <source>
        <dbReference type="ARBA" id="ARBA00023136"/>
    </source>
</evidence>
<dbReference type="PROSITE" id="PS50850">
    <property type="entry name" value="MFS"/>
    <property type="match status" value="1"/>
</dbReference>
<protein>
    <submittedName>
        <fullName evidence="8">MFS transporter</fullName>
    </submittedName>
</protein>
<reference evidence="8 9" key="1">
    <citation type="submission" date="2019-02" db="EMBL/GenBank/DDBJ databases">
        <title>Paenibacillus sp. nov., isolated from surface-sterilized tissue of Thalictrum simplex L.</title>
        <authorList>
            <person name="Tuo L."/>
        </authorList>
    </citation>
    <scope>NUCLEOTIDE SEQUENCE [LARGE SCALE GENOMIC DNA]</scope>
    <source>
        <strain evidence="8 9">N2SHLJ1</strain>
    </source>
</reference>
<dbReference type="GO" id="GO:0022857">
    <property type="term" value="F:transmembrane transporter activity"/>
    <property type="evidence" value="ECO:0007669"/>
    <property type="project" value="InterPro"/>
</dbReference>
<feature type="transmembrane region" description="Helical" evidence="6">
    <location>
        <begin position="150"/>
        <end position="172"/>
    </location>
</feature>
<feature type="transmembrane region" description="Helical" evidence="6">
    <location>
        <begin position="115"/>
        <end position="138"/>
    </location>
</feature>
<evidence type="ECO:0000256" key="2">
    <source>
        <dbReference type="ARBA" id="ARBA00022448"/>
    </source>
</evidence>
<keyword evidence="5 6" id="KW-0472">Membrane</keyword>
<evidence type="ECO:0000256" key="1">
    <source>
        <dbReference type="ARBA" id="ARBA00004651"/>
    </source>
</evidence>
<dbReference type="GO" id="GO:0005886">
    <property type="term" value="C:plasma membrane"/>
    <property type="evidence" value="ECO:0007669"/>
    <property type="project" value="UniProtKB-SubCell"/>
</dbReference>
<evidence type="ECO:0000256" key="6">
    <source>
        <dbReference type="SAM" id="Phobius"/>
    </source>
</evidence>
<evidence type="ECO:0000256" key="4">
    <source>
        <dbReference type="ARBA" id="ARBA00022989"/>
    </source>
</evidence>
<keyword evidence="2" id="KW-0813">Transport</keyword>
<keyword evidence="4 6" id="KW-1133">Transmembrane helix</keyword>
<feature type="transmembrane region" description="Helical" evidence="6">
    <location>
        <begin position="178"/>
        <end position="201"/>
    </location>
</feature>
<keyword evidence="9" id="KW-1185">Reference proteome</keyword>
<organism evidence="8 9">
    <name type="scientific">Paenibacillus thalictri</name>
    <dbReference type="NCBI Taxonomy" id="2527873"/>
    <lineage>
        <taxon>Bacteria</taxon>
        <taxon>Bacillati</taxon>
        <taxon>Bacillota</taxon>
        <taxon>Bacilli</taxon>
        <taxon>Bacillales</taxon>
        <taxon>Paenibacillaceae</taxon>
        <taxon>Paenibacillus</taxon>
    </lineage>
</organism>
<name>A0A4V6MSF1_9BACL</name>
<proteinExistence type="predicted"/>
<dbReference type="CDD" id="cd17489">
    <property type="entry name" value="MFS_YfcJ_like"/>
    <property type="match status" value="1"/>
</dbReference>
<dbReference type="PANTHER" id="PTHR23531">
    <property type="entry name" value="QUINOLENE RESISTANCE PROTEIN NORA"/>
    <property type="match status" value="1"/>
</dbReference>
<feature type="transmembrane region" description="Helical" evidence="6">
    <location>
        <begin position="25"/>
        <end position="49"/>
    </location>
</feature>
<dbReference type="InterPro" id="IPR011701">
    <property type="entry name" value="MFS"/>
</dbReference>
<dbReference type="Gene3D" id="1.20.1250.20">
    <property type="entry name" value="MFS general substrate transporter like domains"/>
    <property type="match status" value="1"/>
</dbReference>
<dbReference type="InterPro" id="IPR020846">
    <property type="entry name" value="MFS_dom"/>
</dbReference>
<dbReference type="PANTHER" id="PTHR23531:SF2">
    <property type="entry name" value="PERMEASE"/>
    <property type="match status" value="1"/>
</dbReference>
<feature type="transmembrane region" description="Helical" evidence="6">
    <location>
        <begin position="61"/>
        <end position="79"/>
    </location>
</feature>
<evidence type="ECO:0000313" key="8">
    <source>
        <dbReference type="EMBL" id="TBL75286.1"/>
    </source>
</evidence>
<feature type="transmembrane region" description="Helical" evidence="6">
    <location>
        <begin position="375"/>
        <end position="394"/>
    </location>
</feature>
<feature type="domain" description="Major facilitator superfamily (MFS) profile" evidence="7">
    <location>
        <begin position="24"/>
        <end position="398"/>
    </location>
</feature>
<feature type="transmembrane region" description="Helical" evidence="6">
    <location>
        <begin position="91"/>
        <end position="109"/>
    </location>
</feature>
<dbReference type="Pfam" id="PF07690">
    <property type="entry name" value="MFS_1"/>
    <property type="match status" value="1"/>
</dbReference>
<comment type="caution">
    <text evidence="8">The sequence shown here is derived from an EMBL/GenBank/DDBJ whole genome shotgun (WGS) entry which is preliminary data.</text>
</comment>
<dbReference type="OrthoDB" id="9814001at2"/>
<comment type="subcellular location">
    <subcellularLocation>
        <location evidence="1">Cell membrane</location>
        <topology evidence="1">Multi-pass membrane protein</topology>
    </subcellularLocation>
</comment>
<dbReference type="EMBL" id="SIRE01000017">
    <property type="protein sequence ID" value="TBL75286.1"/>
    <property type="molecule type" value="Genomic_DNA"/>
</dbReference>
<dbReference type="AlphaFoldDB" id="A0A4V6MSF1"/>
<feature type="transmembrane region" description="Helical" evidence="6">
    <location>
        <begin position="222"/>
        <end position="244"/>
    </location>
</feature>
<feature type="transmembrane region" description="Helical" evidence="6">
    <location>
        <begin position="349"/>
        <end position="369"/>
    </location>
</feature>
<evidence type="ECO:0000259" key="7">
    <source>
        <dbReference type="PROSITE" id="PS50850"/>
    </source>
</evidence>
<dbReference type="InterPro" id="IPR052714">
    <property type="entry name" value="MFS_Exporter"/>
</dbReference>
<evidence type="ECO:0000313" key="9">
    <source>
        <dbReference type="Proteomes" id="UP000293142"/>
    </source>
</evidence>
<sequence>MRTTTSKNRGTILTNTEQKLWNRNFVAVCFSSFFLFMTFYILAVTLPIYVMDTLQGGKQQIGLVTTVFIIAAVIFRPLAGKWLDDFDKKKIIIVSLVIFMLCSAAYTLVHSLSALLLLRFIHGIGFGMASTATGAVAVDLVPDERKGEGIGYFSLFMSLAMVIGPTVGLTVMDHFSSGVMFILCLVFALIACFLGVSLNIPKKSGMPKTPSAKGWKSLIEPGAVPIALAGSILAFSYGAITTFISVYAKDMGIGPMASYFFMVFAAMIVISRPFTGKMFDRKGPNVLVYPGILLFTAGMILLSLAHTSSVFLAAGAVIGLGFGALLPSFQTIAVQSSPGHRRGAATGTYFTLFDSGYGLGSYMLGILAARTNYHTMYFIAALVVACTAILYYSLHHRKTSKNSQGVTTA</sequence>
<gene>
    <name evidence="8" type="ORF">EYB31_23005</name>
</gene>
<dbReference type="SUPFAM" id="SSF103473">
    <property type="entry name" value="MFS general substrate transporter"/>
    <property type="match status" value="1"/>
</dbReference>
<dbReference type="InterPro" id="IPR036259">
    <property type="entry name" value="MFS_trans_sf"/>
</dbReference>
<accession>A0A4V6MSF1</accession>
<dbReference type="Proteomes" id="UP000293142">
    <property type="component" value="Unassembled WGS sequence"/>
</dbReference>
<feature type="transmembrane region" description="Helical" evidence="6">
    <location>
        <begin position="256"/>
        <end position="274"/>
    </location>
</feature>
<evidence type="ECO:0000256" key="3">
    <source>
        <dbReference type="ARBA" id="ARBA00022692"/>
    </source>
</evidence>